<dbReference type="PANTHER" id="PTHR42799">
    <property type="entry name" value="MITOCHONDRIAL PEPTIDE METHIONINE SULFOXIDE REDUCTASE"/>
    <property type="match status" value="1"/>
</dbReference>
<feature type="domain" description="Peptide methionine sulphoxide reductase MsrA" evidence="9">
    <location>
        <begin position="91"/>
        <end position="183"/>
    </location>
</feature>
<evidence type="ECO:0000256" key="4">
    <source>
        <dbReference type="ARBA" id="ARBA00030273"/>
    </source>
</evidence>
<protein>
    <recommendedName>
        <fullName evidence="2">peptide-methionine (S)-S-oxide reductase</fullName>
        <ecNumber evidence="2">1.8.4.11</ecNumber>
    </recommendedName>
    <alternativeName>
        <fullName evidence="5">Peptide-methionine (S)-S-oxide reductase</fullName>
    </alternativeName>
    <alternativeName>
        <fullName evidence="4">Protein-methionine-S-oxide reductase</fullName>
    </alternativeName>
</protein>
<evidence type="ECO:0000256" key="7">
    <source>
        <dbReference type="ARBA" id="ARBA00048782"/>
    </source>
</evidence>
<dbReference type="HAMAP" id="MF_01401">
    <property type="entry name" value="MsrA"/>
    <property type="match status" value="1"/>
</dbReference>
<evidence type="ECO:0000313" key="10">
    <source>
        <dbReference type="Proteomes" id="UP000095280"/>
    </source>
</evidence>
<dbReference type="InterPro" id="IPR050162">
    <property type="entry name" value="MsrA_MetSO_reductase"/>
</dbReference>
<dbReference type="GO" id="GO:0034599">
    <property type="term" value="P:cellular response to oxidative stress"/>
    <property type="evidence" value="ECO:0007669"/>
    <property type="project" value="TreeGrafter"/>
</dbReference>
<dbReference type="InterPro" id="IPR036509">
    <property type="entry name" value="Met_Sox_Rdtase_MsrA_sf"/>
</dbReference>
<proteinExistence type="inferred from homology"/>
<dbReference type="PANTHER" id="PTHR42799:SF2">
    <property type="entry name" value="MITOCHONDRIAL PEPTIDE METHIONINE SULFOXIDE REDUCTASE"/>
    <property type="match status" value="1"/>
</dbReference>
<dbReference type="WBParaSite" id="maker-unitig_41618-snap-gene-0.1-mRNA-1">
    <property type="protein sequence ID" value="maker-unitig_41618-snap-gene-0.1-mRNA-1"/>
    <property type="gene ID" value="maker-unitig_41618-snap-gene-0.1"/>
</dbReference>
<dbReference type="AlphaFoldDB" id="A0A1I8FN71"/>
<feature type="compositionally biased region" description="Low complexity" evidence="8">
    <location>
        <begin position="552"/>
        <end position="565"/>
    </location>
</feature>
<evidence type="ECO:0000256" key="8">
    <source>
        <dbReference type="SAM" id="MobiDB-lite"/>
    </source>
</evidence>
<accession>A0A1I8FN71</accession>
<dbReference type="NCBIfam" id="TIGR00401">
    <property type="entry name" value="msrA"/>
    <property type="match status" value="1"/>
</dbReference>
<dbReference type="Proteomes" id="UP000095280">
    <property type="component" value="Unplaced"/>
</dbReference>
<evidence type="ECO:0000256" key="6">
    <source>
        <dbReference type="ARBA" id="ARBA00047806"/>
    </source>
</evidence>
<dbReference type="Gene3D" id="3.30.1060.10">
    <property type="entry name" value="Peptide methionine sulphoxide reductase MsrA"/>
    <property type="match status" value="1"/>
</dbReference>
<evidence type="ECO:0000256" key="5">
    <source>
        <dbReference type="ARBA" id="ARBA00030643"/>
    </source>
</evidence>
<sequence length="668" mass="72282">FTFQQFVCSSQVAGVASRAAIQLATFTIATAVSASAFSSTSTPVSCFDSAMLVSPDKALPGRATPMRVSNVHAVLKGNSAVPPFPPDTLSIVFGLGCYWGAERLFWRMKGVYSTQVGFAGGFTPNPTYKEVCSGRTGHAEVVRVVYRPAELPLTGLLKAFWESHDPTQGMRQGNDVGTQYRSARHLLLGIGFGRGAAAYSEALVAKAKLPPGGSYLHKHPDGYCGLRGTGVACPALPGKIELTVPGLLAGGGRQSQVAPSAARSLHAAPPPRRLTATNSRKLRSRQTPAPLPPAALAPAPAARRLFLALWGGQPQRLNFGLECRVLRSQAAILGRAPLPAGAPSRPAGVPQPLGSLAQLCSSSRWQSSSWRWPLRLPPGCRASRSRAQLVEPKSQLGAFLALRAELVLSGLFFGAQWRPPGWRPLLDCRSHCRLERRRSRSACRCVSASAFAQPPSLPAGHRARPVAQRRLQLSSSALFLLPGRVRRSRSRPPPDRGRQRRHLALVLLASRLATRSSLAGCRRFGCREGFEKGSSEYECRLVSRSSMSEAAAASAAGLRPPRASPHLPTSSAMPKGKKGGGKKGKKGGKKSKKAKEPGMTPAEAIWDYKIKLQERELEEIAFQVKGQLEMKERNQERNKRLAEEREAYMNMLLKRLQEQEKKELGALY</sequence>
<dbReference type="SUPFAM" id="SSF55068">
    <property type="entry name" value="Peptide methionine sulfoxide reductase"/>
    <property type="match status" value="1"/>
</dbReference>
<comment type="catalytic activity">
    <reaction evidence="7">
        <text>[thioredoxin]-disulfide + L-methionine + H2O = L-methionine (S)-S-oxide + [thioredoxin]-dithiol</text>
        <dbReference type="Rhea" id="RHEA:19993"/>
        <dbReference type="Rhea" id="RHEA-COMP:10698"/>
        <dbReference type="Rhea" id="RHEA-COMP:10700"/>
        <dbReference type="ChEBI" id="CHEBI:15377"/>
        <dbReference type="ChEBI" id="CHEBI:29950"/>
        <dbReference type="ChEBI" id="CHEBI:50058"/>
        <dbReference type="ChEBI" id="CHEBI:57844"/>
        <dbReference type="ChEBI" id="CHEBI:58772"/>
        <dbReference type="EC" id="1.8.4.11"/>
    </reaction>
</comment>
<keyword evidence="10" id="KW-1185">Reference proteome</keyword>
<feature type="region of interest" description="Disordered" evidence="8">
    <location>
        <begin position="253"/>
        <end position="295"/>
    </location>
</feature>
<evidence type="ECO:0000256" key="3">
    <source>
        <dbReference type="ARBA" id="ARBA00023002"/>
    </source>
</evidence>
<dbReference type="GO" id="GO:0008113">
    <property type="term" value="F:peptide-methionine (S)-S-oxide reductase activity"/>
    <property type="evidence" value="ECO:0007669"/>
    <property type="project" value="UniProtKB-EC"/>
</dbReference>
<dbReference type="EC" id="1.8.4.11" evidence="2"/>
<evidence type="ECO:0000256" key="1">
    <source>
        <dbReference type="ARBA" id="ARBA00005591"/>
    </source>
</evidence>
<evidence type="ECO:0000259" key="9">
    <source>
        <dbReference type="Pfam" id="PF01625"/>
    </source>
</evidence>
<name>A0A1I8FN71_9PLAT</name>
<evidence type="ECO:0000256" key="2">
    <source>
        <dbReference type="ARBA" id="ARBA00012502"/>
    </source>
</evidence>
<dbReference type="InterPro" id="IPR002569">
    <property type="entry name" value="Met_Sox_Rdtase_MsrA_dom"/>
</dbReference>
<feature type="region of interest" description="Disordered" evidence="8">
    <location>
        <begin position="552"/>
        <end position="599"/>
    </location>
</feature>
<dbReference type="Pfam" id="PF01625">
    <property type="entry name" value="PMSR"/>
    <property type="match status" value="1"/>
</dbReference>
<organism evidence="10 11">
    <name type="scientific">Macrostomum lignano</name>
    <dbReference type="NCBI Taxonomy" id="282301"/>
    <lineage>
        <taxon>Eukaryota</taxon>
        <taxon>Metazoa</taxon>
        <taxon>Spiralia</taxon>
        <taxon>Lophotrochozoa</taxon>
        <taxon>Platyhelminthes</taxon>
        <taxon>Rhabditophora</taxon>
        <taxon>Macrostomorpha</taxon>
        <taxon>Macrostomida</taxon>
        <taxon>Macrostomidae</taxon>
        <taxon>Macrostomum</taxon>
    </lineage>
</organism>
<reference evidence="11" key="1">
    <citation type="submission" date="2016-11" db="UniProtKB">
        <authorList>
            <consortium name="WormBaseParasite"/>
        </authorList>
    </citation>
    <scope>IDENTIFICATION</scope>
</reference>
<comment type="similarity">
    <text evidence="1">Belongs to the MsrA Met sulfoxide reductase family.</text>
</comment>
<feature type="compositionally biased region" description="Basic residues" evidence="8">
    <location>
        <begin position="575"/>
        <end position="593"/>
    </location>
</feature>
<evidence type="ECO:0000313" key="11">
    <source>
        <dbReference type="WBParaSite" id="maker-unitig_41618-snap-gene-0.1-mRNA-1"/>
    </source>
</evidence>
<dbReference type="GO" id="GO:0005737">
    <property type="term" value="C:cytoplasm"/>
    <property type="evidence" value="ECO:0007669"/>
    <property type="project" value="TreeGrafter"/>
</dbReference>
<comment type="catalytic activity">
    <reaction evidence="6">
        <text>L-methionyl-[protein] + [thioredoxin]-disulfide + H2O = L-methionyl-(S)-S-oxide-[protein] + [thioredoxin]-dithiol</text>
        <dbReference type="Rhea" id="RHEA:14217"/>
        <dbReference type="Rhea" id="RHEA-COMP:10698"/>
        <dbReference type="Rhea" id="RHEA-COMP:10700"/>
        <dbReference type="Rhea" id="RHEA-COMP:12313"/>
        <dbReference type="Rhea" id="RHEA-COMP:12315"/>
        <dbReference type="ChEBI" id="CHEBI:15377"/>
        <dbReference type="ChEBI" id="CHEBI:16044"/>
        <dbReference type="ChEBI" id="CHEBI:29950"/>
        <dbReference type="ChEBI" id="CHEBI:44120"/>
        <dbReference type="ChEBI" id="CHEBI:50058"/>
        <dbReference type="EC" id="1.8.4.11"/>
    </reaction>
</comment>
<keyword evidence="3" id="KW-0560">Oxidoreductase</keyword>